<dbReference type="SUPFAM" id="SSF158553">
    <property type="entry name" value="TAFH domain-like"/>
    <property type="match status" value="1"/>
</dbReference>
<dbReference type="Gene3D" id="1.20.120.1110">
    <property type="entry name" value="TAFH/NHR1 domain"/>
    <property type="match status" value="1"/>
</dbReference>
<dbReference type="CDD" id="cd22249">
    <property type="entry name" value="UDM1_RNF168_RNF169-like"/>
    <property type="match status" value="1"/>
</dbReference>
<dbReference type="Pfam" id="PF07531">
    <property type="entry name" value="TAFH"/>
    <property type="match status" value="1"/>
</dbReference>
<proteinExistence type="inferred from homology"/>
<dbReference type="Gene3D" id="1.10.20.10">
    <property type="entry name" value="Histone, subunit A"/>
    <property type="match status" value="1"/>
</dbReference>
<dbReference type="GO" id="GO:0046982">
    <property type="term" value="F:protein heterodimerization activity"/>
    <property type="evidence" value="ECO:0007669"/>
    <property type="project" value="InterPro"/>
</dbReference>
<evidence type="ECO:0000313" key="9">
    <source>
        <dbReference type="Ensembl" id="ENSLLEP00000012347.1"/>
    </source>
</evidence>
<evidence type="ECO:0000256" key="6">
    <source>
        <dbReference type="ARBA" id="ARBA00023242"/>
    </source>
</evidence>
<dbReference type="PANTHER" id="PTHR15138">
    <property type="entry name" value="TRANSCRIPTION INITIATION FACTOR TFIID SUBUNIT 4"/>
    <property type="match status" value="1"/>
</dbReference>
<evidence type="ECO:0000259" key="8">
    <source>
        <dbReference type="PROSITE" id="PS51119"/>
    </source>
</evidence>
<keyword evidence="7" id="KW-0175">Coiled coil</keyword>
<sequence length="897" mass="95271">MQASQVSSVCPAGKLAGPGAPAAFADLPAAASQGAAKSPASVSLVTISQPAAKATPVSGHMSVASGAPRVAVPQQAAPAKAAHTTTIQLPANFQIPPGTVLIRSGNGQLMLVSQQALARAQAQVQNAGSRPLPSSTPAIQLRTIQNPRATLQSNLANASVKSVPLPPLLTTVPLTPTFQRGPSALQSTATSGNIVKVSPSMVGGQSAIPAMPTIVKISKPSTPHSGLTNHGTSTIIIRTRVPDATAVPACLPAAAPTSTVSPVAVQTSSGTSPMRTLIPLPTPVTTSACTAAVIPVKTVISSSSAALPTPISVKIVNSAGTPTNGATTPSPVTQTASNNDSVVKLPITVGTPVTSVVGNGSQVISSAPVQTTLCITPAVCVDKVPATVTAQVPTTSPNLVISKVEPAKVTPTAQTTNSTETMDNVKKCKNFLATLIKLASSGPQSPTMGQNVKNLVQNLLDSKLEPEEFTGKLYKELKSSPQPYLVPFLKKSLPALRRLMPNSQEFISQCGQQNPPSISVSNTPGFVKIIATSTMPSVKQIGTTLCGVKANQVPSAPVQPINNMKTVNMKQLVVQQPSSGILKHVTTIPPTSMCAIQKPGEKRITLNALIQAGQLQPATVKQVLLPENKVISLQATRVPIKESGAACFRDEDDINDVTSMAGVNLNEENACILGSNSQYVGAVIRSCHEEPFLFTSALQNRILEIGKRHDIKELNSNVMNLVSHATQERLRGLIEKLTVAAQHRSMNYKQSDRYHQSSDVRAQLKYFEQLEQLEKQRRNEEEREMLLRAARSRSNKEDPEHLRLKQKAKEMQQLELEQLQYREANLAALAAIGPRRKRPLDSIHLQNGLEDANGVFGLSRPALLQKRTRVCLRDLIFCMEQDRATRYSLSIYRALLK</sequence>
<keyword evidence="5" id="KW-0804">Transcription</keyword>
<dbReference type="SMART" id="SM00549">
    <property type="entry name" value="TAFH"/>
    <property type="match status" value="1"/>
</dbReference>
<dbReference type="PROSITE" id="PS51119">
    <property type="entry name" value="TAFH"/>
    <property type="match status" value="1"/>
</dbReference>
<dbReference type="GO" id="GO:0006367">
    <property type="term" value="P:transcription initiation at RNA polymerase II promoter"/>
    <property type="evidence" value="ECO:0007669"/>
    <property type="project" value="TreeGrafter"/>
</dbReference>
<accession>A0A8C5MIB0</accession>
<dbReference type="InterPro" id="IPR009072">
    <property type="entry name" value="Histone-fold"/>
</dbReference>
<dbReference type="SUPFAM" id="SSF47113">
    <property type="entry name" value="Histone-fold"/>
    <property type="match status" value="1"/>
</dbReference>
<dbReference type="InterPro" id="IPR003894">
    <property type="entry name" value="TAFH_NHR1"/>
</dbReference>
<dbReference type="Proteomes" id="UP000694569">
    <property type="component" value="Unplaced"/>
</dbReference>
<evidence type="ECO:0000256" key="4">
    <source>
        <dbReference type="ARBA" id="ARBA00023015"/>
    </source>
</evidence>
<keyword evidence="6" id="KW-0539">Nucleus</keyword>
<dbReference type="InterPro" id="IPR007900">
    <property type="entry name" value="TAF4_C"/>
</dbReference>
<dbReference type="PANTHER" id="PTHR15138:SF17">
    <property type="entry name" value="TRANSCRIPTION INITIATION FACTOR TFIID SUBUNIT 4B"/>
    <property type="match status" value="1"/>
</dbReference>
<reference evidence="9" key="1">
    <citation type="submission" date="2025-08" db="UniProtKB">
        <authorList>
            <consortium name="Ensembl"/>
        </authorList>
    </citation>
    <scope>IDENTIFICATION</scope>
</reference>
<gene>
    <name evidence="9" type="primary">TAF4B</name>
</gene>
<dbReference type="GO" id="GO:0006357">
    <property type="term" value="P:regulation of transcription by RNA polymerase II"/>
    <property type="evidence" value="ECO:0007669"/>
    <property type="project" value="UniProtKB-ARBA"/>
</dbReference>
<dbReference type="Ensembl" id="ENSLLET00000012833.1">
    <property type="protein sequence ID" value="ENSLLEP00000012347.1"/>
    <property type="gene ID" value="ENSLLEG00000007843.1"/>
</dbReference>
<keyword evidence="3" id="KW-0597">Phosphoprotein</keyword>
<dbReference type="GO" id="GO:0003677">
    <property type="term" value="F:DNA binding"/>
    <property type="evidence" value="ECO:0007669"/>
    <property type="project" value="TreeGrafter"/>
</dbReference>
<evidence type="ECO:0000256" key="2">
    <source>
        <dbReference type="ARBA" id="ARBA00006178"/>
    </source>
</evidence>
<keyword evidence="10" id="KW-1185">Reference proteome</keyword>
<dbReference type="OrthoDB" id="21060at2759"/>
<comment type="similarity">
    <text evidence="2">Belongs to the TAF4 family.</text>
</comment>
<feature type="coiled-coil region" evidence="7">
    <location>
        <begin position="763"/>
        <end position="824"/>
    </location>
</feature>
<dbReference type="GO" id="GO:0005669">
    <property type="term" value="C:transcription factor TFIID complex"/>
    <property type="evidence" value="ECO:0007669"/>
    <property type="project" value="InterPro"/>
</dbReference>
<dbReference type="Pfam" id="PF05236">
    <property type="entry name" value="TAF4"/>
    <property type="match status" value="1"/>
</dbReference>
<evidence type="ECO:0000256" key="7">
    <source>
        <dbReference type="SAM" id="Coils"/>
    </source>
</evidence>
<dbReference type="CDD" id="cd08045">
    <property type="entry name" value="HFD_TAF4"/>
    <property type="match status" value="1"/>
</dbReference>
<comment type="subcellular location">
    <subcellularLocation>
        <location evidence="1">Nucleus</location>
    </subcellularLocation>
</comment>
<dbReference type="AlphaFoldDB" id="A0A8C5MIB0"/>
<organism evidence="9 10">
    <name type="scientific">Leptobrachium leishanense</name>
    <name type="common">Leishan spiny toad</name>
    <dbReference type="NCBI Taxonomy" id="445787"/>
    <lineage>
        <taxon>Eukaryota</taxon>
        <taxon>Metazoa</taxon>
        <taxon>Chordata</taxon>
        <taxon>Craniata</taxon>
        <taxon>Vertebrata</taxon>
        <taxon>Euteleostomi</taxon>
        <taxon>Amphibia</taxon>
        <taxon>Batrachia</taxon>
        <taxon>Anura</taxon>
        <taxon>Pelobatoidea</taxon>
        <taxon>Megophryidae</taxon>
        <taxon>Leptobrachium</taxon>
    </lineage>
</organism>
<reference evidence="9" key="2">
    <citation type="submission" date="2025-09" db="UniProtKB">
        <authorList>
            <consortium name="Ensembl"/>
        </authorList>
    </citation>
    <scope>IDENTIFICATION</scope>
</reference>
<evidence type="ECO:0000313" key="10">
    <source>
        <dbReference type="Proteomes" id="UP000694569"/>
    </source>
</evidence>
<dbReference type="GO" id="GO:0016251">
    <property type="term" value="F:RNA polymerase II general transcription initiation factor activity"/>
    <property type="evidence" value="ECO:0007669"/>
    <property type="project" value="TreeGrafter"/>
</dbReference>
<feature type="domain" description="TAFH" evidence="8">
    <location>
        <begin position="422"/>
        <end position="519"/>
    </location>
</feature>
<name>A0A8C5MIB0_9ANUR</name>
<keyword evidence="4" id="KW-0805">Transcription regulation</keyword>
<dbReference type="InterPro" id="IPR045144">
    <property type="entry name" value="TAF4"/>
</dbReference>
<evidence type="ECO:0000256" key="5">
    <source>
        <dbReference type="ARBA" id="ARBA00023163"/>
    </source>
</evidence>
<dbReference type="FunFam" id="1.20.120.1110:FF:000002">
    <property type="entry name" value="Transcription initiation factor TFIID subunit 4B"/>
    <property type="match status" value="1"/>
</dbReference>
<evidence type="ECO:0000256" key="3">
    <source>
        <dbReference type="ARBA" id="ARBA00022553"/>
    </source>
</evidence>
<dbReference type="GeneTree" id="ENSGT00390000011620"/>
<protein>
    <submittedName>
        <fullName evidence="9">TATA-box binding protein associated factor 4b</fullName>
    </submittedName>
</protein>
<dbReference type="FunFam" id="1.10.20.10:FF:000015">
    <property type="entry name" value="Transcription initiation factor TFIID subunit 4B"/>
    <property type="match status" value="1"/>
</dbReference>
<evidence type="ECO:0000256" key="1">
    <source>
        <dbReference type="ARBA" id="ARBA00004123"/>
    </source>
</evidence>
<dbReference type="InterPro" id="IPR037249">
    <property type="entry name" value="TAFH/NHR1_dom_sf"/>
</dbReference>